<dbReference type="PROSITE" id="PS01202">
    <property type="entry name" value="MAP_2"/>
    <property type="match status" value="1"/>
</dbReference>
<evidence type="ECO:0000256" key="2">
    <source>
        <dbReference type="ARBA" id="ARBA00001936"/>
    </source>
</evidence>
<dbReference type="EMBL" id="KF900968">
    <property type="protein sequence ID" value="AIF13250.1"/>
    <property type="molecule type" value="Genomic_DNA"/>
</dbReference>
<evidence type="ECO:0000256" key="7">
    <source>
        <dbReference type="ARBA" id="ARBA00022801"/>
    </source>
</evidence>
<dbReference type="InterPro" id="IPR036390">
    <property type="entry name" value="WH_DNA-bd_sf"/>
</dbReference>
<dbReference type="InterPro" id="IPR000994">
    <property type="entry name" value="Pept_M24"/>
</dbReference>
<feature type="domain" description="Peptidase M24" evidence="9">
    <location>
        <begin position="14"/>
        <end position="202"/>
    </location>
</feature>
<dbReference type="PRINTS" id="PR00599">
    <property type="entry name" value="MAPEPTIDASE"/>
</dbReference>
<gene>
    <name evidence="10" type="primary">map</name>
</gene>
<dbReference type="PANTHER" id="PTHR45777:SF2">
    <property type="entry name" value="METHIONINE AMINOPEPTIDASE 2"/>
    <property type="match status" value="1"/>
</dbReference>
<dbReference type="AlphaFoldDB" id="A0A075HDF7"/>
<evidence type="ECO:0000256" key="4">
    <source>
        <dbReference type="ARBA" id="ARBA00022438"/>
    </source>
</evidence>
<evidence type="ECO:0000259" key="9">
    <source>
        <dbReference type="Pfam" id="PF00557"/>
    </source>
</evidence>
<comment type="similarity">
    <text evidence="8">Belongs to the peptidase M24A family.</text>
</comment>
<dbReference type="Pfam" id="PF00557">
    <property type="entry name" value="Peptidase_M24"/>
    <property type="match status" value="1"/>
</dbReference>
<evidence type="ECO:0000256" key="1">
    <source>
        <dbReference type="ARBA" id="ARBA00000294"/>
    </source>
</evidence>
<evidence type="ECO:0000313" key="10">
    <source>
        <dbReference type="EMBL" id="AIF13250.1"/>
    </source>
</evidence>
<dbReference type="SUPFAM" id="SSF55920">
    <property type="entry name" value="Creatinase/aminopeptidase"/>
    <property type="match status" value="1"/>
</dbReference>
<dbReference type="NCBIfam" id="TIGR00501">
    <property type="entry name" value="met_pdase_II"/>
    <property type="match status" value="1"/>
</dbReference>
<dbReference type="GO" id="GO:0004239">
    <property type="term" value="F:initiator methionyl aminopeptidase activity"/>
    <property type="evidence" value="ECO:0007669"/>
    <property type="project" value="UniProtKB-EC"/>
</dbReference>
<comment type="cofactor">
    <cofactor evidence="8">
        <name>Co(2+)</name>
        <dbReference type="ChEBI" id="CHEBI:48828"/>
    </cofactor>
    <cofactor evidence="8">
        <name>Zn(2+)</name>
        <dbReference type="ChEBI" id="CHEBI:29105"/>
    </cofactor>
    <cofactor evidence="8">
        <name>Mn(2+)</name>
        <dbReference type="ChEBI" id="CHEBI:29035"/>
    </cofactor>
    <cofactor evidence="8">
        <name>Fe(2+)</name>
        <dbReference type="ChEBI" id="CHEBI:29033"/>
    </cofactor>
    <text evidence="8">Binds 2 divalent metal cations per subunit. Has a high-affinity and a low affinity metal-binding site. The true nature of the physiological cofactor is under debate. The enzyme is active with cobalt, zinc, manganese or divalent iron ions.</text>
</comment>
<proteinExistence type="inferred from homology"/>
<dbReference type="GO" id="GO:0070006">
    <property type="term" value="F:metalloaminopeptidase activity"/>
    <property type="evidence" value="ECO:0007669"/>
    <property type="project" value="InterPro"/>
</dbReference>
<comment type="function">
    <text evidence="8">Removes the N-terminal methionine from nascent proteins. The N-terminal methionine is often cleaved when the second residue in the primary sequence is small and uncharged (Met-Ala-, Cys, Gly, Pro, Ser, Thr, or Val).</text>
</comment>
<evidence type="ECO:0000256" key="8">
    <source>
        <dbReference type="RuleBase" id="RU003653"/>
    </source>
</evidence>
<organism evidence="10">
    <name type="scientific">uncultured marine thaumarchaeote KM3_61_F01</name>
    <dbReference type="NCBI Taxonomy" id="1456213"/>
    <lineage>
        <taxon>Archaea</taxon>
        <taxon>Nitrososphaerota</taxon>
        <taxon>environmental samples</taxon>
    </lineage>
</organism>
<dbReference type="GO" id="GO:0005737">
    <property type="term" value="C:cytoplasm"/>
    <property type="evidence" value="ECO:0007669"/>
    <property type="project" value="TreeGrafter"/>
</dbReference>
<keyword evidence="4 8" id="KW-0031">Aminopeptidase</keyword>
<keyword evidence="5 8" id="KW-0645">Protease</keyword>
<dbReference type="Gene3D" id="3.90.230.10">
    <property type="entry name" value="Creatinase/methionine aminopeptidase superfamily"/>
    <property type="match status" value="1"/>
</dbReference>
<evidence type="ECO:0000256" key="3">
    <source>
        <dbReference type="ARBA" id="ARBA00001954"/>
    </source>
</evidence>
<dbReference type="InterPro" id="IPR050247">
    <property type="entry name" value="Met_Aminopeptidase_Type2"/>
</dbReference>
<dbReference type="EC" id="3.4.11.18" evidence="8"/>
<keyword evidence="7 10" id="KW-0378">Hydrolase</keyword>
<name>A0A075HDF7_9ARCH</name>
<dbReference type="InterPro" id="IPR002468">
    <property type="entry name" value="Pept_M24A_MAP2"/>
</dbReference>
<accession>A0A075HDF7</accession>
<dbReference type="InterPro" id="IPR036388">
    <property type="entry name" value="WH-like_DNA-bd_sf"/>
</dbReference>
<dbReference type="SUPFAM" id="SSF46785">
    <property type="entry name" value="Winged helix' DNA-binding domain"/>
    <property type="match status" value="1"/>
</dbReference>
<comment type="cofactor">
    <cofactor evidence="3">
        <name>Fe(2+)</name>
        <dbReference type="ChEBI" id="CHEBI:29033"/>
    </cofactor>
</comment>
<protein>
    <recommendedName>
        <fullName evidence="8">Methionine aminopeptidase</fullName>
        <ecNumber evidence="8">3.4.11.18</ecNumber>
    </recommendedName>
</protein>
<dbReference type="PANTHER" id="PTHR45777">
    <property type="entry name" value="METHIONINE AMINOPEPTIDASE 2"/>
    <property type="match status" value="1"/>
</dbReference>
<comment type="cofactor">
    <cofactor evidence="2">
        <name>Mn(2+)</name>
        <dbReference type="ChEBI" id="CHEBI:29035"/>
    </cofactor>
</comment>
<dbReference type="InterPro" id="IPR036005">
    <property type="entry name" value="Creatinase/aminopeptidase-like"/>
</dbReference>
<dbReference type="GO" id="GO:0006508">
    <property type="term" value="P:proteolysis"/>
    <property type="evidence" value="ECO:0007669"/>
    <property type="project" value="UniProtKB-KW"/>
</dbReference>
<dbReference type="GO" id="GO:0046872">
    <property type="term" value="F:metal ion binding"/>
    <property type="evidence" value="ECO:0007669"/>
    <property type="project" value="UniProtKB-KW"/>
</dbReference>
<dbReference type="InterPro" id="IPR018349">
    <property type="entry name" value="Pept_M24A_MAP2_BS"/>
</dbReference>
<dbReference type="InterPro" id="IPR001714">
    <property type="entry name" value="Pept_M24_MAP"/>
</dbReference>
<reference evidence="10" key="1">
    <citation type="journal article" date="2014" name="Genome Biol. Evol.">
        <title>Pangenome evidence for extensive interdomain horizontal transfer affecting lineage core and shell genes in uncultured planktonic thaumarchaeota and euryarchaeota.</title>
        <authorList>
            <person name="Deschamps P."/>
            <person name="Zivanovic Y."/>
            <person name="Moreira D."/>
            <person name="Rodriguez-Valera F."/>
            <person name="Lopez-Garcia P."/>
        </authorList>
    </citation>
    <scope>NUCLEOTIDE SEQUENCE</scope>
</reference>
<comment type="catalytic activity">
    <reaction evidence="1 8">
        <text>Release of N-terminal amino acids, preferentially methionine, from peptides and arylamides.</text>
        <dbReference type="EC" id="3.4.11.18"/>
    </reaction>
</comment>
<evidence type="ECO:0000256" key="6">
    <source>
        <dbReference type="ARBA" id="ARBA00022723"/>
    </source>
</evidence>
<dbReference type="Gene3D" id="1.10.10.10">
    <property type="entry name" value="Winged helix-like DNA-binding domain superfamily/Winged helix DNA-binding domain"/>
    <property type="match status" value="1"/>
</dbReference>
<keyword evidence="6 8" id="KW-0479">Metal-binding</keyword>
<evidence type="ECO:0000256" key="5">
    <source>
        <dbReference type="ARBA" id="ARBA00022670"/>
    </source>
</evidence>
<sequence length="304" mass="33792">MQNQPVLMQIEDYIKAGKIAGEVRENVRKKDWIGSTLAEICEYVESEIIKRGAKCAFPVNTSLNEVAAHYTAEPNDPKTVSDSDLVKIDLGAQINGYIADTAVTVNYDPQYDSLVEAAENALEAAMSMIKSGVKSKDVGRKIQNTIMDMGFKPIANLSGHSLDQYTIHAGKTVPNMWSIGSFDFSEDEAYACEPFVTAKNGLGFVRNGKIKNIFALSSRKRTKDDEADKLLEFVWDNFNMLPFALRWIVKEWEEKEARRLLDILIKKKVVKAYAILVEASGKTVAQAEHTFIPTQTGITVTTIG</sequence>